<keyword evidence="3" id="KW-0732">Signal</keyword>
<gene>
    <name evidence="5" type="primary">algG</name>
    <name evidence="5" type="ORF">Mame_02308</name>
</gene>
<dbReference type="Pfam" id="PF05048">
    <property type="entry name" value="NosD"/>
    <property type="match status" value="1"/>
</dbReference>
<dbReference type="EMBL" id="CP020330">
    <property type="protein sequence ID" value="AQZ51642.1"/>
    <property type="molecule type" value="Genomic_DNA"/>
</dbReference>
<evidence type="ECO:0000256" key="3">
    <source>
        <dbReference type="SAM" id="SignalP"/>
    </source>
</evidence>
<evidence type="ECO:0000313" key="6">
    <source>
        <dbReference type="Proteomes" id="UP000191135"/>
    </source>
</evidence>
<proteinExistence type="predicted"/>
<dbReference type="Gene3D" id="2.160.20.10">
    <property type="entry name" value="Single-stranded right-handed beta-helix, Pectin lyase-like"/>
    <property type="match status" value="1"/>
</dbReference>
<accession>A0A1U9Z211</accession>
<reference evidence="5 6" key="1">
    <citation type="submission" date="2017-03" db="EMBL/GenBank/DDBJ databases">
        <title>Foreign affairs: Plasmid Transfer between Roseobacters and Rhizobia.</title>
        <authorList>
            <person name="Bartling P."/>
            <person name="Bunk B."/>
            <person name="Overmann J."/>
            <person name="Brinkmann H."/>
            <person name="Petersen J."/>
        </authorList>
    </citation>
    <scope>NUCLEOTIDE SEQUENCE [LARGE SCALE GENOMIC DNA]</scope>
    <source>
        <strain evidence="5 6">MACL11</strain>
    </source>
</reference>
<feature type="domain" description="Periplasmic copper-binding protein NosD beta helix" evidence="4">
    <location>
        <begin position="333"/>
        <end position="443"/>
    </location>
</feature>
<dbReference type="GO" id="GO:0016853">
    <property type="term" value="F:isomerase activity"/>
    <property type="evidence" value="ECO:0007669"/>
    <property type="project" value="UniProtKB-KW"/>
</dbReference>
<feature type="region of interest" description="Disordered" evidence="2">
    <location>
        <begin position="67"/>
        <end position="87"/>
    </location>
</feature>
<dbReference type="InterPro" id="IPR051550">
    <property type="entry name" value="SCF-Subunits/Alg-Epimerases"/>
</dbReference>
<evidence type="ECO:0000313" key="5">
    <source>
        <dbReference type="EMBL" id="AQZ51642.1"/>
    </source>
</evidence>
<evidence type="ECO:0000259" key="4">
    <source>
        <dbReference type="Pfam" id="PF05048"/>
    </source>
</evidence>
<name>A0A1U9Z211_9HYPH</name>
<dbReference type="InterPro" id="IPR012334">
    <property type="entry name" value="Pectin_lyas_fold"/>
</dbReference>
<dbReference type="InterPro" id="IPR007742">
    <property type="entry name" value="NosD_dom"/>
</dbReference>
<sequence precursor="true">MIRVGRVHGCCVALLLLAFAPVADAHDHNRLAEINRNADSLLETLKSDAAGIAPTLDAARKLLDEAGVKTVPQPPEPTARSAEAGESATAPAEFDTVLFAPLLQQIALETGNLGHRELMEAAAPSGGQALLLKRGAFTLAGLADALSGDGGVLAAADNGYRLALPLFISEDAALAMSDGDRLEMATERGVFIINEGLLTIRDAEVTGTDAAPRVVDFHPFILTVRGGRAEIEDSRFSALGYDGQPLMSGISFASSRFAGKRSSGRVTGNILENIRSVEATGIADFSFSENRIDGARGIGLRLERVDHGVISDNLVVASGQHGLLMIGGKKTVVSGNVMAENAGRGIFARDGVGHATIADNVLLANGVEGISVAGGACVDIFSNAALRNRADGIRVAQSLGVRISGNLLARNQGAGIAVTDAISPDDETEITDNIFLANVSGISAERFSRLLLRQNDLSNQLPVLFAGALQYETPRYLTFQRSLSKASDAGFRISADASAPPSLFRGNGGQFRLSDFTGCHPGEGE</sequence>
<dbReference type="SUPFAM" id="SSF51126">
    <property type="entry name" value="Pectin lyase-like"/>
    <property type="match status" value="1"/>
</dbReference>
<dbReference type="InterPro" id="IPR006626">
    <property type="entry name" value="PbH1"/>
</dbReference>
<evidence type="ECO:0000256" key="2">
    <source>
        <dbReference type="SAM" id="MobiDB-lite"/>
    </source>
</evidence>
<feature type="signal peptide" evidence="3">
    <location>
        <begin position="1"/>
        <end position="25"/>
    </location>
</feature>
<dbReference type="eggNOG" id="COG3420">
    <property type="taxonomic scope" value="Bacteria"/>
</dbReference>
<protein>
    <submittedName>
        <fullName evidence="5">Poly(Beta-D-mannuronate) C5 epimerase</fullName>
        <ecNumber evidence="5">5.1.3.-</ecNumber>
    </submittedName>
</protein>
<dbReference type="Proteomes" id="UP000191135">
    <property type="component" value="Chromosome"/>
</dbReference>
<keyword evidence="1" id="KW-0677">Repeat</keyword>
<dbReference type="PANTHER" id="PTHR22990">
    <property type="entry name" value="F-BOX ONLY PROTEIN"/>
    <property type="match status" value="1"/>
</dbReference>
<dbReference type="STRING" id="1122214.Mame_02308"/>
<dbReference type="EC" id="5.1.3.-" evidence="5"/>
<keyword evidence="6" id="KW-1185">Reference proteome</keyword>
<evidence type="ECO:0000256" key="1">
    <source>
        <dbReference type="ARBA" id="ARBA00022737"/>
    </source>
</evidence>
<dbReference type="AlphaFoldDB" id="A0A1U9Z211"/>
<organism evidence="5 6">
    <name type="scientific">Martelella mediterranea DSM 17316</name>
    <dbReference type="NCBI Taxonomy" id="1122214"/>
    <lineage>
        <taxon>Bacteria</taxon>
        <taxon>Pseudomonadati</taxon>
        <taxon>Pseudomonadota</taxon>
        <taxon>Alphaproteobacteria</taxon>
        <taxon>Hyphomicrobiales</taxon>
        <taxon>Aurantimonadaceae</taxon>
        <taxon>Martelella</taxon>
    </lineage>
</organism>
<dbReference type="SMART" id="SM00710">
    <property type="entry name" value="PbH1"/>
    <property type="match status" value="7"/>
</dbReference>
<feature type="chain" id="PRO_5010719277" evidence="3">
    <location>
        <begin position="26"/>
        <end position="525"/>
    </location>
</feature>
<dbReference type="InterPro" id="IPR011050">
    <property type="entry name" value="Pectin_lyase_fold/virulence"/>
</dbReference>
<dbReference type="KEGG" id="mmed:Mame_02308"/>
<dbReference type="PANTHER" id="PTHR22990:SF15">
    <property type="entry name" value="F-BOX ONLY PROTEIN 10"/>
    <property type="match status" value="1"/>
</dbReference>
<keyword evidence="5" id="KW-0413">Isomerase</keyword>